<comment type="caution">
    <text evidence="6">The sequence shown here is derived from an EMBL/GenBank/DDBJ whole genome shotgun (WGS) entry which is preliminary data.</text>
</comment>
<name>A0ABX4MDH9_9ACTO</name>
<reference evidence="6 7" key="1">
    <citation type="submission" date="2017-10" db="EMBL/GenBank/DDBJ databases">
        <title>Draft genome sequence of cellulolytic Actinomyces sp CtC72 isolated from cattle rumen fluid.</title>
        <authorList>
            <person name="Joshi A.J."/>
            <person name="Vasudevan G."/>
            <person name="Lanjekar V.B."/>
            <person name="Hivarkar S."/>
            <person name="Engineer A."/>
            <person name="Pore S.D."/>
            <person name="Dhakephalkar P.K."/>
            <person name="Dagar S."/>
        </authorList>
    </citation>
    <scope>NUCLEOTIDE SEQUENCE [LARGE SCALE GENOMIC DNA]</scope>
    <source>
        <strain evidence="7">CtC72</strain>
    </source>
</reference>
<dbReference type="Pfam" id="PF01547">
    <property type="entry name" value="SBP_bac_1"/>
    <property type="match status" value="1"/>
</dbReference>
<dbReference type="EMBL" id="MTPX02000025">
    <property type="protein sequence ID" value="PHP53276.1"/>
    <property type="molecule type" value="Genomic_DNA"/>
</dbReference>
<comment type="similarity">
    <text evidence="2">Belongs to the bacterial solute-binding protein 1 family.</text>
</comment>
<dbReference type="Gene3D" id="3.40.190.10">
    <property type="entry name" value="Periplasmic binding protein-like II"/>
    <property type="match status" value="1"/>
</dbReference>
<dbReference type="PROSITE" id="PS51257">
    <property type="entry name" value="PROKAR_LIPOPROTEIN"/>
    <property type="match status" value="1"/>
</dbReference>
<dbReference type="RefSeq" id="WP_086615471.1">
    <property type="nucleotide sequence ID" value="NZ_MTPX02000025.1"/>
</dbReference>
<proteinExistence type="inferred from homology"/>
<keyword evidence="4 5" id="KW-0732">Signal</keyword>
<keyword evidence="7" id="KW-1185">Reference proteome</keyword>
<evidence type="ECO:0000313" key="7">
    <source>
        <dbReference type="Proteomes" id="UP000194577"/>
    </source>
</evidence>
<evidence type="ECO:0000313" key="6">
    <source>
        <dbReference type="EMBL" id="PHP53276.1"/>
    </source>
</evidence>
<comment type="subcellular location">
    <subcellularLocation>
        <location evidence="1">Cell envelope</location>
    </subcellularLocation>
</comment>
<evidence type="ECO:0000256" key="1">
    <source>
        <dbReference type="ARBA" id="ARBA00004196"/>
    </source>
</evidence>
<gene>
    <name evidence="6" type="ORF">BW737_003665</name>
</gene>
<dbReference type="CDD" id="cd13585">
    <property type="entry name" value="PBP2_TMBP_like"/>
    <property type="match status" value="1"/>
</dbReference>
<dbReference type="SUPFAM" id="SSF53850">
    <property type="entry name" value="Periplasmic binding protein-like II"/>
    <property type="match status" value="1"/>
</dbReference>
<sequence>MSRTTANISRRTALHATGMTLSVGVVASVLAACGSSSSSDSSEGGSITFRLWDEQAASAYEDALKTFTADTGIDVRVEQVAWSDYFTTLRNDIAADSAPDVFWTNSSNFVDYAAAGRLLNIDETFSESERDGWLDAAITQYTHDGALWGVPALADPNIAVYYNKELLDKAGIAVADLEELAWDPHASTDTLRETAARLTLDGNGMTPTEDGFNPNNIVQFGYNAALDLQAIYLPWLGANGASYQDSEGTMNFASTEGIDTFQYIVDLINQDHVAPSAADTNNNGDFSRDQFIQGKMGLFQSGAYNLANVNDGASFEWGIVPLPQGPKGRGGVINAIVAAGSANSANPAAQKQLLAWIASADGSRCLGETGVGLPGNTEAQESWTDYWNEQGIDVSAMTEIDTDTALPGPFGSNIQGAMDASVKILSEVFLGRQDVAEGVKAAQDAGNKVIEG</sequence>
<feature type="signal peptide" evidence="5">
    <location>
        <begin position="1"/>
        <end position="31"/>
    </location>
</feature>
<dbReference type="InterPro" id="IPR006059">
    <property type="entry name" value="SBP"/>
</dbReference>
<dbReference type="PANTHER" id="PTHR43649:SF31">
    <property type="entry name" value="SN-GLYCEROL-3-PHOSPHATE-BINDING PERIPLASMIC PROTEIN UGPB"/>
    <property type="match status" value="1"/>
</dbReference>
<dbReference type="PANTHER" id="PTHR43649">
    <property type="entry name" value="ARABINOSE-BINDING PROTEIN-RELATED"/>
    <property type="match status" value="1"/>
</dbReference>
<feature type="chain" id="PRO_5047545035" evidence="5">
    <location>
        <begin position="32"/>
        <end position="452"/>
    </location>
</feature>
<evidence type="ECO:0000256" key="5">
    <source>
        <dbReference type="SAM" id="SignalP"/>
    </source>
</evidence>
<dbReference type="Proteomes" id="UP000194577">
    <property type="component" value="Unassembled WGS sequence"/>
</dbReference>
<protein>
    <submittedName>
        <fullName evidence="6">Sugar ABC transporter substrate-binding protein</fullName>
    </submittedName>
</protein>
<evidence type="ECO:0000256" key="4">
    <source>
        <dbReference type="ARBA" id="ARBA00022729"/>
    </source>
</evidence>
<evidence type="ECO:0000256" key="2">
    <source>
        <dbReference type="ARBA" id="ARBA00008520"/>
    </source>
</evidence>
<keyword evidence="3" id="KW-0813">Transport</keyword>
<accession>A0ABX4MDH9</accession>
<evidence type="ECO:0000256" key="3">
    <source>
        <dbReference type="ARBA" id="ARBA00022448"/>
    </source>
</evidence>
<organism evidence="6 7">
    <name type="scientific">Actinomyces ruminis</name>
    <dbReference type="NCBI Taxonomy" id="1937003"/>
    <lineage>
        <taxon>Bacteria</taxon>
        <taxon>Bacillati</taxon>
        <taxon>Actinomycetota</taxon>
        <taxon>Actinomycetes</taxon>
        <taxon>Actinomycetales</taxon>
        <taxon>Actinomycetaceae</taxon>
        <taxon>Actinomyces</taxon>
    </lineage>
</organism>
<dbReference type="InterPro" id="IPR050490">
    <property type="entry name" value="Bact_solute-bd_prot1"/>
</dbReference>